<dbReference type="GO" id="GO:0006121">
    <property type="term" value="P:mitochondrial electron transport, succinate to ubiquinone"/>
    <property type="evidence" value="ECO:0007669"/>
    <property type="project" value="TreeGrafter"/>
</dbReference>
<dbReference type="InterPro" id="IPR014314">
    <property type="entry name" value="Succ_DH_cytb556"/>
</dbReference>
<dbReference type="SUPFAM" id="SSF81343">
    <property type="entry name" value="Fumarate reductase respiratory complex transmembrane subunits"/>
    <property type="match status" value="1"/>
</dbReference>
<evidence type="ECO:0000256" key="5">
    <source>
        <dbReference type="ARBA" id="ARBA00022989"/>
    </source>
</evidence>
<dbReference type="Pfam" id="PF01127">
    <property type="entry name" value="Sdh_cyt"/>
    <property type="match status" value="1"/>
</dbReference>
<dbReference type="InterPro" id="IPR034804">
    <property type="entry name" value="SQR/QFR_C/D"/>
</dbReference>
<dbReference type="GO" id="GO:0016020">
    <property type="term" value="C:membrane"/>
    <property type="evidence" value="ECO:0007669"/>
    <property type="project" value="UniProtKB-SubCell"/>
</dbReference>
<dbReference type="GO" id="GO:0046872">
    <property type="term" value="F:metal ion binding"/>
    <property type="evidence" value="ECO:0007669"/>
    <property type="project" value="UniProtKB-KW"/>
</dbReference>
<dbReference type="Proteomes" id="UP000095751">
    <property type="component" value="Unassembled WGS sequence"/>
</dbReference>
<keyword evidence="6" id="KW-0408">Iron</keyword>
<gene>
    <name evidence="8" type="primary">SDH1</name>
    <name evidence="8" type="ORF">FRACYDRAFT_271472</name>
</gene>
<evidence type="ECO:0000256" key="1">
    <source>
        <dbReference type="ARBA" id="ARBA00004370"/>
    </source>
</evidence>
<dbReference type="KEGG" id="fcy:FRACYDRAFT_271472"/>
<dbReference type="EMBL" id="KV784376">
    <property type="protein sequence ID" value="OEU09302.1"/>
    <property type="molecule type" value="Genomic_DNA"/>
</dbReference>
<keyword evidence="3" id="KW-0812">Transmembrane</keyword>
<evidence type="ECO:0000256" key="6">
    <source>
        <dbReference type="ARBA" id="ARBA00023004"/>
    </source>
</evidence>
<dbReference type="PANTHER" id="PTHR10978:SF5">
    <property type="entry name" value="SUCCINATE DEHYDROGENASE CYTOCHROME B560 SUBUNIT, MITOCHONDRIAL"/>
    <property type="match status" value="1"/>
</dbReference>
<dbReference type="GO" id="GO:0009055">
    <property type="term" value="F:electron transfer activity"/>
    <property type="evidence" value="ECO:0007669"/>
    <property type="project" value="InterPro"/>
</dbReference>
<sequence>MMSLKTAISPKLQPFLQRAIQNHGGLVRPMTVISKSSAEEYKKQNYTERMNRTGRPVSPHVQIYSMPIGALSSITTRVTGILLSFGALGVGGIDLIGGSGSALSVMEAIGDTSFFISGPAKLAVAFPIVYHSFGGLRHFVWDQFPDKFLDNDMVPKASQALFGSATVISLGLMFA</sequence>
<organism evidence="8 9">
    <name type="scientific">Fragilariopsis cylindrus CCMP1102</name>
    <dbReference type="NCBI Taxonomy" id="635003"/>
    <lineage>
        <taxon>Eukaryota</taxon>
        <taxon>Sar</taxon>
        <taxon>Stramenopiles</taxon>
        <taxon>Ochrophyta</taxon>
        <taxon>Bacillariophyta</taxon>
        <taxon>Bacillariophyceae</taxon>
        <taxon>Bacillariophycidae</taxon>
        <taxon>Bacillariales</taxon>
        <taxon>Bacillariaceae</taxon>
        <taxon>Fragilariopsis</taxon>
    </lineage>
</organism>
<evidence type="ECO:0000313" key="8">
    <source>
        <dbReference type="EMBL" id="OEU09302.1"/>
    </source>
</evidence>
<accession>A0A1E7ETU8</accession>
<evidence type="ECO:0000256" key="3">
    <source>
        <dbReference type="ARBA" id="ARBA00022692"/>
    </source>
</evidence>
<keyword evidence="4" id="KW-0479">Metal-binding</keyword>
<evidence type="ECO:0000256" key="7">
    <source>
        <dbReference type="ARBA" id="ARBA00023136"/>
    </source>
</evidence>
<dbReference type="InParanoid" id="A0A1E7ETU8"/>
<keyword evidence="5" id="KW-1133">Transmembrane helix</keyword>
<comment type="subcellular location">
    <subcellularLocation>
        <location evidence="1">Membrane</location>
    </subcellularLocation>
</comment>
<dbReference type="GO" id="GO:0006099">
    <property type="term" value="P:tricarboxylic acid cycle"/>
    <property type="evidence" value="ECO:0007669"/>
    <property type="project" value="InterPro"/>
</dbReference>
<dbReference type="GO" id="GO:0005739">
    <property type="term" value="C:mitochondrion"/>
    <property type="evidence" value="ECO:0007669"/>
    <property type="project" value="GOC"/>
</dbReference>
<evidence type="ECO:0000256" key="4">
    <source>
        <dbReference type="ARBA" id="ARBA00022723"/>
    </source>
</evidence>
<dbReference type="PANTHER" id="PTHR10978">
    <property type="entry name" value="SUCCINATE DEHYDROGENASE CYTOCHROME B560 SUBUNIT"/>
    <property type="match status" value="1"/>
</dbReference>
<dbReference type="Gene3D" id="1.20.1300.10">
    <property type="entry name" value="Fumarate reductase/succinate dehydrogenase, transmembrane subunit"/>
    <property type="match status" value="1"/>
</dbReference>
<keyword evidence="7" id="KW-0472">Membrane</keyword>
<protein>
    <submittedName>
        <fullName evidence="8">Succinate dehydrogenase cytochrome b subunit</fullName>
    </submittedName>
</protein>
<dbReference type="CDD" id="cd03499">
    <property type="entry name" value="SQR_TypeC_SdhC"/>
    <property type="match status" value="1"/>
</dbReference>
<evidence type="ECO:0000313" key="9">
    <source>
        <dbReference type="Proteomes" id="UP000095751"/>
    </source>
</evidence>
<dbReference type="InterPro" id="IPR000701">
    <property type="entry name" value="SuccDH_FuR_B_TM-su"/>
</dbReference>
<keyword evidence="2" id="KW-0349">Heme</keyword>
<dbReference type="OrthoDB" id="588261at2759"/>
<reference evidence="8 9" key="1">
    <citation type="submission" date="2016-09" db="EMBL/GenBank/DDBJ databases">
        <title>Extensive genetic diversity and differential bi-allelic expression allows diatom success in the polar Southern Ocean.</title>
        <authorList>
            <consortium name="DOE Joint Genome Institute"/>
            <person name="Mock T."/>
            <person name="Otillar R.P."/>
            <person name="Strauss J."/>
            <person name="Dupont C."/>
            <person name="Frickenhaus S."/>
            <person name="Maumus F."/>
            <person name="Mcmullan M."/>
            <person name="Sanges R."/>
            <person name="Schmutz J."/>
            <person name="Toseland A."/>
            <person name="Valas R."/>
            <person name="Veluchamy A."/>
            <person name="Ward B.J."/>
            <person name="Allen A."/>
            <person name="Barry K."/>
            <person name="Falciatore A."/>
            <person name="Ferrante M."/>
            <person name="Fortunato A.E."/>
            <person name="Gloeckner G."/>
            <person name="Gruber A."/>
            <person name="Hipkin R."/>
            <person name="Janech M."/>
            <person name="Kroth P."/>
            <person name="Leese F."/>
            <person name="Lindquist E."/>
            <person name="Lyon B.R."/>
            <person name="Martin J."/>
            <person name="Mayer C."/>
            <person name="Parker M."/>
            <person name="Quesneville H."/>
            <person name="Raymond J."/>
            <person name="Uhlig C."/>
            <person name="Valentin K.U."/>
            <person name="Worden A.Z."/>
            <person name="Armbrust E.V."/>
            <person name="Bowler C."/>
            <person name="Green B."/>
            <person name="Moulton V."/>
            <person name="Van Oosterhout C."/>
            <person name="Grigoriev I."/>
        </authorList>
    </citation>
    <scope>NUCLEOTIDE SEQUENCE [LARGE SCALE GENOMIC DNA]</scope>
    <source>
        <strain evidence="8 9">CCMP1102</strain>
    </source>
</reference>
<evidence type="ECO:0000256" key="2">
    <source>
        <dbReference type="ARBA" id="ARBA00022617"/>
    </source>
</evidence>
<name>A0A1E7ETU8_9STRA</name>
<keyword evidence="9" id="KW-1185">Reference proteome</keyword>
<proteinExistence type="predicted"/>
<dbReference type="AlphaFoldDB" id="A0A1E7ETU8"/>
<dbReference type="NCBIfam" id="TIGR02970">
    <property type="entry name" value="succ_dehyd_cytB"/>
    <property type="match status" value="1"/>
</dbReference>